<proteinExistence type="predicted"/>
<gene>
    <name evidence="2" type="ORF">OCU04_000308</name>
</gene>
<evidence type="ECO:0000313" key="3">
    <source>
        <dbReference type="Proteomes" id="UP001152300"/>
    </source>
</evidence>
<organism evidence="2 3">
    <name type="scientific">Sclerotinia nivalis</name>
    <dbReference type="NCBI Taxonomy" id="352851"/>
    <lineage>
        <taxon>Eukaryota</taxon>
        <taxon>Fungi</taxon>
        <taxon>Dikarya</taxon>
        <taxon>Ascomycota</taxon>
        <taxon>Pezizomycotina</taxon>
        <taxon>Leotiomycetes</taxon>
        <taxon>Helotiales</taxon>
        <taxon>Sclerotiniaceae</taxon>
        <taxon>Sclerotinia</taxon>
    </lineage>
</organism>
<dbReference type="PANTHER" id="PTHR13132">
    <property type="entry name" value="ALPHA- 1,6 -FUCOSYLTRANSFERASE"/>
    <property type="match status" value="1"/>
</dbReference>
<keyword evidence="1" id="KW-0472">Membrane</keyword>
<comment type="caution">
    <text evidence="2">The sequence shown here is derived from an EMBL/GenBank/DDBJ whole genome shotgun (WGS) entry which is preliminary data.</text>
</comment>
<dbReference type="GO" id="GO:0046921">
    <property type="term" value="F:alpha-(1-&gt;6)-fucosyltransferase activity"/>
    <property type="evidence" value="ECO:0007669"/>
    <property type="project" value="TreeGrafter"/>
</dbReference>
<sequence>MVPPPLDLKKTYSYSDMLLSSRTSPRLSLRKSGYDPNDRGPLSSTSSRFSFNHLIKSPPPSPSLPALVPRHGKPAPSRTPRKCFRGFLWFCGIAVILYFCSNSAWLERPMTAVGWATDSGNQYEMVGESELPDFPTPVIVTDKRGRSKWTVSIPPNHEFPLTPTQYADICSQNMEVAATVADLHSHVHREHTAHYDYYHVDQNFMDVAEAEAHGLLPGIKTKNSVLKEKDGSLVGEKKDDLIDSDICDKTLTFVLETSDAGLGKTLMMLWTAFGLAQKEGRHFFVDDSRWAYGKYTTFFQPPPAPKCRPPPRHEMLPCPHHARHLVVSAATVTHTFGGSFNDYFEDARKMEVYRQKPIFEMARLGYTALFHLSDGDNEYVDRRAAEFRAKTTLDPVDQESGIVIGIHVRRGDRRPFEFQYKDSYIPLTVYSDTARMLLDKKYNHSLPNGGHDALAQMASAFVIASDDPDVYDSDEFKDVSRAQEQIRLASKNALEAAAPQPNTPGPRKFVDDTVGWEGGFYAGMFWSLGKPSGTPKTAVETPETALTPTTEALRLRELVGRAYLMDLAVLGKASDKIVCTVSATGCRILAVMMGWEKAIDQGGFVNVDGNFDWRGIAW</sequence>
<evidence type="ECO:0000313" key="2">
    <source>
        <dbReference type="EMBL" id="KAJ8069899.1"/>
    </source>
</evidence>
<dbReference type="Proteomes" id="UP001152300">
    <property type="component" value="Unassembled WGS sequence"/>
</dbReference>
<feature type="transmembrane region" description="Helical" evidence="1">
    <location>
        <begin position="87"/>
        <end position="106"/>
    </location>
</feature>
<evidence type="ECO:0000256" key="1">
    <source>
        <dbReference type="SAM" id="Phobius"/>
    </source>
</evidence>
<dbReference type="AlphaFoldDB" id="A0A9X0AVV6"/>
<reference evidence="2" key="1">
    <citation type="submission" date="2022-11" db="EMBL/GenBank/DDBJ databases">
        <title>Genome Resource of Sclerotinia nivalis Strain SnTB1, a Plant Pathogen Isolated from American Ginseng.</title>
        <authorList>
            <person name="Fan S."/>
        </authorList>
    </citation>
    <scope>NUCLEOTIDE SEQUENCE</scope>
    <source>
        <strain evidence="2">SnTB1</strain>
    </source>
</reference>
<dbReference type="EMBL" id="JAPEIS010000001">
    <property type="protein sequence ID" value="KAJ8069899.1"/>
    <property type="molecule type" value="Genomic_DNA"/>
</dbReference>
<accession>A0A9X0AVV6</accession>
<keyword evidence="3" id="KW-1185">Reference proteome</keyword>
<protein>
    <submittedName>
        <fullName evidence="2">Uncharacterized protein</fullName>
    </submittedName>
</protein>
<dbReference type="GO" id="GO:0006487">
    <property type="term" value="P:protein N-linked glycosylation"/>
    <property type="evidence" value="ECO:0007669"/>
    <property type="project" value="TreeGrafter"/>
</dbReference>
<keyword evidence="1" id="KW-0812">Transmembrane</keyword>
<dbReference type="PANTHER" id="PTHR13132:SF29">
    <property type="entry name" value="ALPHA-(1,6)-FUCOSYLTRANSFERASE"/>
    <property type="match status" value="1"/>
</dbReference>
<keyword evidence="1" id="KW-1133">Transmembrane helix</keyword>
<name>A0A9X0AVV6_9HELO</name>
<dbReference type="OrthoDB" id="2392789at2759"/>